<keyword evidence="1" id="KW-0472">Membrane</keyword>
<keyword evidence="1" id="KW-1133">Transmembrane helix</keyword>
<dbReference type="AlphaFoldDB" id="A0A0D2X3S4"/>
<feature type="transmembrane region" description="Helical" evidence="1">
    <location>
        <begin position="125"/>
        <end position="144"/>
    </location>
</feature>
<dbReference type="PhylomeDB" id="A0A0D2X3S4"/>
<dbReference type="PANTHER" id="PTHR12242">
    <property type="entry name" value="OS02G0130600 PROTEIN-RELATED"/>
    <property type="match status" value="1"/>
</dbReference>
<keyword evidence="3" id="KW-1185">Reference proteome</keyword>
<name>A0A0D2X3S4_CAPO3</name>
<accession>A0A0D2X3S4</accession>
<dbReference type="PANTHER" id="PTHR12242:SF22">
    <property type="entry name" value="OS02G0130600 PROTEIN"/>
    <property type="match status" value="1"/>
</dbReference>
<evidence type="ECO:0008006" key="4">
    <source>
        <dbReference type="Google" id="ProtNLM"/>
    </source>
</evidence>
<feature type="transmembrane region" description="Helical" evidence="1">
    <location>
        <begin position="53"/>
        <end position="74"/>
    </location>
</feature>
<keyword evidence="1" id="KW-0812">Transmembrane</keyword>
<dbReference type="Proteomes" id="UP000008743">
    <property type="component" value="Unassembled WGS sequence"/>
</dbReference>
<dbReference type="EMBL" id="KE346367">
    <property type="protein sequence ID" value="KJE94814.1"/>
    <property type="molecule type" value="Genomic_DNA"/>
</dbReference>
<reference evidence="3" key="1">
    <citation type="submission" date="2011-02" db="EMBL/GenBank/DDBJ databases">
        <title>The Genome Sequence of Capsaspora owczarzaki ATCC 30864.</title>
        <authorList>
            <person name="Russ C."/>
            <person name="Cuomo C."/>
            <person name="Burger G."/>
            <person name="Gray M.W."/>
            <person name="Holland P.W.H."/>
            <person name="King N."/>
            <person name="Lang F.B.F."/>
            <person name="Roger A.J."/>
            <person name="Ruiz-Trillo I."/>
            <person name="Young S.K."/>
            <person name="Zeng Q."/>
            <person name="Gargeya S."/>
            <person name="Alvarado L."/>
            <person name="Berlin A."/>
            <person name="Chapman S.B."/>
            <person name="Chen Z."/>
            <person name="Freedman E."/>
            <person name="Gellesch M."/>
            <person name="Goldberg J."/>
            <person name="Griggs A."/>
            <person name="Gujja S."/>
            <person name="Heilman E."/>
            <person name="Heiman D."/>
            <person name="Howarth C."/>
            <person name="Mehta T."/>
            <person name="Neiman D."/>
            <person name="Pearson M."/>
            <person name="Roberts A."/>
            <person name="Saif S."/>
            <person name="Shea T."/>
            <person name="Shenoy N."/>
            <person name="Sisk P."/>
            <person name="Stolte C."/>
            <person name="Sykes S."/>
            <person name="White J."/>
            <person name="Yandava C."/>
            <person name="Haas B."/>
            <person name="Nusbaum C."/>
            <person name="Birren B."/>
        </authorList>
    </citation>
    <scope>NUCLEOTIDE SEQUENCE</scope>
    <source>
        <strain evidence="3">ATCC 30864</strain>
    </source>
</reference>
<feature type="transmembrane region" description="Helical" evidence="1">
    <location>
        <begin position="6"/>
        <end position="25"/>
    </location>
</feature>
<dbReference type="RefSeq" id="XP_004347077.2">
    <property type="nucleotide sequence ID" value="XM_004347027.2"/>
</dbReference>
<feature type="transmembrane region" description="Helical" evidence="1">
    <location>
        <begin position="164"/>
        <end position="184"/>
    </location>
</feature>
<dbReference type="GO" id="GO:0016020">
    <property type="term" value="C:membrane"/>
    <property type="evidence" value="ECO:0007669"/>
    <property type="project" value="TreeGrafter"/>
</dbReference>
<dbReference type="InParanoid" id="A0A0D2X3S4"/>
<dbReference type="OrthoDB" id="419711at2759"/>
<gene>
    <name evidence="2" type="ORF">CAOG_005392</name>
</gene>
<sequence length="276" mass="31964">MEIVIGLIVTVVFIALALALLMFVANRKQWHGWKELHQHHVLESHLVKARWLLSWRAFCFVYCVVIWIYTLAVSGNKGGFFSFYTIWNYSMLTVYFGSATFYTLSHRNVHTPTPVELFWRRSIWVLFEICLVMATLVDAVTWAILYPQSVRDDNTDLVLNVSSYHIHALNFVFILVDGIMNNFVFMPSHSLFVCLWGFAYAMFAWAYYAGTGVWNYSFLDTSKSVAPLWYIGLLIGHAALFLLFWLVVRKLKAPRLTVYETPSDLTMPLTAEREAE</sequence>
<feature type="transmembrane region" description="Helical" evidence="1">
    <location>
        <begin position="228"/>
        <end position="248"/>
    </location>
</feature>
<evidence type="ECO:0000256" key="1">
    <source>
        <dbReference type="SAM" id="Phobius"/>
    </source>
</evidence>
<feature type="transmembrane region" description="Helical" evidence="1">
    <location>
        <begin position="191"/>
        <end position="208"/>
    </location>
</feature>
<proteinExistence type="predicted"/>
<evidence type="ECO:0000313" key="3">
    <source>
        <dbReference type="Proteomes" id="UP000008743"/>
    </source>
</evidence>
<evidence type="ECO:0000313" key="2">
    <source>
        <dbReference type="EMBL" id="KJE94814.1"/>
    </source>
</evidence>
<feature type="transmembrane region" description="Helical" evidence="1">
    <location>
        <begin position="86"/>
        <end position="104"/>
    </location>
</feature>
<protein>
    <recommendedName>
        <fullName evidence="4">FAR-17a/AIG1-like protein</fullName>
    </recommendedName>
</protein>
<organism evidence="2 3">
    <name type="scientific">Capsaspora owczarzaki (strain ATCC 30864)</name>
    <dbReference type="NCBI Taxonomy" id="595528"/>
    <lineage>
        <taxon>Eukaryota</taxon>
        <taxon>Filasterea</taxon>
        <taxon>Capsaspora</taxon>
    </lineage>
</organism>